<dbReference type="PROSITE" id="PS51257">
    <property type="entry name" value="PROKAR_LIPOPROTEIN"/>
    <property type="match status" value="1"/>
</dbReference>
<evidence type="ECO:0000313" key="3">
    <source>
        <dbReference type="Proteomes" id="UP000243937"/>
    </source>
</evidence>
<evidence type="ECO:0008006" key="4">
    <source>
        <dbReference type="Google" id="ProtNLM"/>
    </source>
</evidence>
<dbReference type="Proteomes" id="UP000243937">
    <property type="component" value="Chromosome"/>
</dbReference>
<evidence type="ECO:0000256" key="1">
    <source>
        <dbReference type="SAM" id="SignalP"/>
    </source>
</evidence>
<proteinExistence type="predicted"/>
<name>A0A1Y0D8L0_9GAMM</name>
<dbReference type="OrthoDB" id="5599486at2"/>
<gene>
    <name evidence="2" type="ORF">CBP31_14055</name>
</gene>
<accession>A0A1Y0D8L0</accession>
<feature type="signal peptide" evidence="1">
    <location>
        <begin position="1"/>
        <end position="21"/>
    </location>
</feature>
<dbReference type="SUPFAM" id="SSF50956">
    <property type="entry name" value="Thermostable phytase (3-phytase)"/>
    <property type="match status" value="1"/>
</dbReference>
<organism evidence="2 3">
    <name type="scientific">Oceanisphaera profunda</name>
    <dbReference type="NCBI Taxonomy" id="1416627"/>
    <lineage>
        <taxon>Bacteria</taxon>
        <taxon>Pseudomonadati</taxon>
        <taxon>Pseudomonadota</taxon>
        <taxon>Gammaproteobacteria</taxon>
        <taxon>Aeromonadales</taxon>
        <taxon>Aeromonadaceae</taxon>
        <taxon>Oceanisphaera</taxon>
    </lineage>
</organism>
<keyword evidence="3" id="KW-1185">Reference proteome</keyword>
<protein>
    <recommendedName>
        <fullName evidence="4">Phytase-like domain-containing protein</fullName>
    </recommendedName>
</protein>
<feature type="chain" id="PRO_5012575637" description="Phytase-like domain-containing protein" evidence="1">
    <location>
        <begin position="22"/>
        <end position="309"/>
    </location>
</feature>
<dbReference type="AlphaFoldDB" id="A0A1Y0D8L0"/>
<evidence type="ECO:0000313" key="2">
    <source>
        <dbReference type="EMBL" id="ART83614.1"/>
    </source>
</evidence>
<keyword evidence="1" id="KW-0732">Signal</keyword>
<sequence>MRLILSLLMLLSLTSCGSAQGLSLELLPVARFDSRLSETSGLIRWQQGFISHNDSGNAPELFVLNDKGKISARLTVPTKNHDWEDIAAQGNTLYLADTGNNSGQRRELKILVLKLAQDTLSLASILPVAYAEQTNFQPPRHQHNFDAEALTKVDDELWLFTKRWLDQETAIYKLSTHQGAMNAVRATEPTPLQAQQQLNTQMLVTGADFDDQTKTLMLLGYSRSWFNRHAWIWLYPVHEGRVLEHLGRKLMLSENGQFEGISLADDGFIYVTREGRGTNLFRSQQTLATLMAKEPSLNNATLDNAKTQQ</sequence>
<dbReference type="KEGG" id="opf:CBP31_14055"/>
<dbReference type="RefSeq" id="WP_087038293.1">
    <property type="nucleotide sequence ID" value="NZ_CP021377.1"/>
</dbReference>
<dbReference type="EMBL" id="CP021377">
    <property type="protein sequence ID" value="ART83614.1"/>
    <property type="molecule type" value="Genomic_DNA"/>
</dbReference>
<reference evidence="2 3" key="1">
    <citation type="journal article" date="2014" name="Int. J. Syst. Evol. Microbiol.">
        <title>Oceanisphaera profunda sp. nov., a marine bacterium isolated from deep-sea sediment, and emended description of the genus Oceanisphaera.</title>
        <authorList>
            <person name="Xu Z."/>
            <person name="Zhang X.Y."/>
            <person name="Su H.N."/>
            <person name="Yu Z.C."/>
            <person name="Liu C."/>
            <person name="Li H."/>
            <person name="Chen X.L."/>
            <person name="Song X.Y."/>
            <person name="Xie B.B."/>
            <person name="Qin Q.L."/>
            <person name="Zhou B.C."/>
            <person name="Shi M."/>
            <person name="Huang Y."/>
            <person name="Zhang Y.Z."/>
        </authorList>
    </citation>
    <scope>NUCLEOTIDE SEQUENCE [LARGE SCALE GENOMIC DNA]</scope>
    <source>
        <strain evidence="2 3">SM1222</strain>
    </source>
</reference>